<name>A0ABX0JCM7_9BACL</name>
<dbReference type="InterPro" id="IPR016181">
    <property type="entry name" value="Acyl_CoA_acyltransferase"/>
</dbReference>
<dbReference type="Gene3D" id="3.40.630.30">
    <property type="match status" value="1"/>
</dbReference>
<dbReference type="Pfam" id="PF13527">
    <property type="entry name" value="Acetyltransf_9"/>
    <property type="match status" value="1"/>
</dbReference>
<dbReference type="Proteomes" id="UP001165962">
    <property type="component" value="Unassembled WGS sequence"/>
</dbReference>
<gene>
    <name evidence="2" type="ORF">G9U52_16505</name>
</gene>
<evidence type="ECO:0000313" key="2">
    <source>
        <dbReference type="EMBL" id="NHN31440.1"/>
    </source>
</evidence>
<protein>
    <submittedName>
        <fullName evidence="2">GNAT family N-acetyltransferase</fullName>
    </submittedName>
</protein>
<accession>A0ABX0JCM7</accession>
<reference evidence="2" key="1">
    <citation type="submission" date="2020-03" db="EMBL/GenBank/DDBJ databases">
        <title>Draft sequencing of Paenibacilllus sp. S3N08.</title>
        <authorList>
            <person name="Kim D.-U."/>
        </authorList>
    </citation>
    <scope>NUCLEOTIDE SEQUENCE</scope>
    <source>
        <strain evidence="2">S3N08</strain>
    </source>
</reference>
<dbReference type="SUPFAM" id="SSF55729">
    <property type="entry name" value="Acyl-CoA N-acyltransferases (Nat)"/>
    <property type="match status" value="1"/>
</dbReference>
<proteinExistence type="predicted"/>
<evidence type="ECO:0000313" key="3">
    <source>
        <dbReference type="Proteomes" id="UP001165962"/>
    </source>
</evidence>
<dbReference type="InterPro" id="IPR000182">
    <property type="entry name" value="GNAT_dom"/>
</dbReference>
<comment type="caution">
    <text evidence="2">The sequence shown here is derived from an EMBL/GenBank/DDBJ whole genome shotgun (WGS) entry which is preliminary data.</text>
</comment>
<evidence type="ECO:0000259" key="1">
    <source>
        <dbReference type="PROSITE" id="PS51186"/>
    </source>
</evidence>
<keyword evidence="3" id="KW-1185">Reference proteome</keyword>
<sequence>MEIRLVKNDELSQAVRLADDIFRTTGQSSMGKSFPLLFQPGISHSYGAFEDGMLVSFMGLVPSIMQVGKAKLHVFSMGAVCTHPNYRGQGIAGQLLDRCKLHADEAGASLLFISGDRSLYTRVHCYPFGQTERFTLDAESAARLKITAMALDDGSIGGSSPLILRSLEAKDMFALHAAAAAREVKYEQSMSDLAQLIDAEAYASCLRLSHQTLVGARLTGSVESFAVIAVPDPTHSTDSKPPTIIESAGPAAQVGILLADAVERWNLPLLEIPVGWHQQQLIQLLQKAAVPSVTKANSGTVYVVNPQRVFDQAAVNSLYEGQLHCSTQMDGSYRLEAGETTITMTPSELVSLFFDPASSHRTRIPEWSTIPLPYTNGLYYI</sequence>
<feature type="domain" description="N-acetyltransferase" evidence="1">
    <location>
        <begin position="1"/>
        <end position="149"/>
    </location>
</feature>
<organism evidence="2 3">
    <name type="scientific">Paenibacillus agricola</name>
    <dbReference type="NCBI Taxonomy" id="2716264"/>
    <lineage>
        <taxon>Bacteria</taxon>
        <taxon>Bacillati</taxon>
        <taxon>Bacillota</taxon>
        <taxon>Bacilli</taxon>
        <taxon>Bacillales</taxon>
        <taxon>Paenibacillaceae</taxon>
        <taxon>Paenibacillus</taxon>
    </lineage>
</organism>
<dbReference type="EMBL" id="JAAOIW010000005">
    <property type="protein sequence ID" value="NHN31440.1"/>
    <property type="molecule type" value="Genomic_DNA"/>
</dbReference>
<dbReference type="CDD" id="cd04301">
    <property type="entry name" value="NAT_SF"/>
    <property type="match status" value="1"/>
</dbReference>
<dbReference type="RefSeq" id="WP_166151447.1">
    <property type="nucleotide sequence ID" value="NZ_JAAOIW010000005.1"/>
</dbReference>
<dbReference type="PROSITE" id="PS51186">
    <property type="entry name" value="GNAT"/>
    <property type="match status" value="1"/>
</dbReference>